<reference evidence="1 2" key="1">
    <citation type="submission" date="2019-03" db="EMBL/GenBank/DDBJ databases">
        <title>Draft genome sequences of novel Actinobacteria.</title>
        <authorList>
            <person name="Sahin N."/>
            <person name="Ay H."/>
            <person name="Saygin H."/>
        </authorList>
    </citation>
    <scope>NUCLEOTIDE SEQUENCE [LARGE SCALE GENOMIC DNA]</scope>
    <source>
        <strain evidence="1 2">KC310</strain>
    </source>
</reference>
<evidence type="ECO:0000313" key="2">
    <source>
        <dbReference type="Proteomes" id="UP000295258"/>
    </source>
</evidence>
<sequence length="61" mass="6347">MGGGNVAAQLLPEIDELIVTCYPVVAGAGIPAFHGDFRPTTFTLTGTETFSNGTVVATYTR</sequence>
<dbReference type="Gene3D" id="3.40.430.10">
    <property type="entry name" value="Dihydrofolate Reductase, subunit A"/>
    <property type="match status" value="1"/>
</dbReference>
<dbReference type="Proteomes" id="UP000295258">
    <property type="component" value="Unassembled WGS sequence"/>
</dbReference>
<dbReference type="SUPFAM" id="SSF53597">
    <property type="entry name" value="Dihydrofolate reductase-like"/>
    <property type="match status" value="1"/>
</dbReference>
<dbReference type="AlphaFoldDB" id="A0A4R4UEP2"/>
<comment type="caution">
    <text evidence="1">The sequence shown here is derived from an EMBL/GenBank/DDBJ whole genome shotgun (WGS) entry which is preliminary data.</text>
</comment>
<evidence type="ECO:0008006" key="3">
    <source>
        <dbReference type="Google" id="ProtNLM"/>
    </source>
</evidence>
<evidence type="ECO:0000313" key="1">
    <source>
        <dbReference type="EMBL" id="TDC90188.1"/>
    </source>
</evidence>
<proteinExistence type="predicted"/>
<dbReference type="InterPro" id="IPR024072">
    <property type="entry name" value="DHFR-like_dom_sf"/>
</dbReference>
<gene>
    <name evidence="1" type="ORF">E1292_43780</name>
</gene>
<dbReference type="EMBL" id="SMKO01000221">
    <property type="protein sequence ID" value="TDC90188.1"/>
    <property type="molecule type" value="Genomic_DNA"/>
</dbReference>
<name>A0A4R4UEP2_9ACTN</name>
<keyword evidence="2" id="KW-1185">Reference proteome</keyword>
<dbReference type="RefSeq" id="WP_132605524.1">
    <property type="nucleotide sequence ID" value="NZ_SMKO01000221.1"/>
</dbReference>
<protein>
    <recommendedName>
        <fullName evidence="3">Bacterial bifunctional deaminase-reductase C-terminal domain-containing protein</fullName>
    </recommendedName>
</protein>
<organism evidence="1 2">
    <name type="scientific">Nonomuraea deserti</name>
    <dbReference type="NCBI Taxonomy" id="1848322"/>
    <lineage>
        <taxon>Bacteria</taxon>
        <taxon>Bacillati</taxon>
        <taxon>Actinomycetota</taxon>
        <taxon>Actinomycetes</taxon>
        <taxon>Streptosporangiales</taxon>
        <taxon>Streptosporangiaceae</taxon>
        <taxon>Nonomuraea</taxon>
    </lineage>
</organism>
<accession>A0A4R4UEP2</accession>